<evidence type="ECO:0000256" key="2">
    <source>
        <dbReference type="ARBA" id="ARBA00009437"/>
    </source>
</evidence>
<keyword evidence="4 7" id="KW-0238">DNA-binding</keyword>
<dbReference type="PANTHER" id="PTHR30126:SF40">
    <property type="entry name" value="HTH-TYPE TRANSCRIPTIONAL REGULATOR GLTR"/>
    <property type="match status" value="1"/>
</dbReference>
<dbReference type="InterPro" id="IPR036390">
    <property type="entry name" value="WH_DNA-bd_sf"/>
</dbReference>
<accession>A0A1M7T6Q3</accession>
<reference evidence="8" key="1">
    <citation type="submission" date="2016-11" db="EMBL/GenBank/DDBJ databases">
        <authorList>
            <person name="Varghese N."/>
            <person name="Submissions S."/>
        </authorList>
    </citation>
    <scope>NUCLEOTIDE SEQUENCE [LARGE SCALE GENOMIC DNA]</scope>
    <source>
        <strain evidence="8">GAS401</strain>
    </source>
</reference>
<dbReference type="Pfam" id="PF00126">
    <property type="entry name" value="HTH_1"/>
    <property type="match status" value="1"/>
</dbReference>
<comment type="function">
    <text evidence="1">NodD regulates the expression of the nodABCFE genes which encode other nodulation proteins. NodD is also a negative regulator of its own expression. Binds flavonoids as inducers.</text>
</comment>
<feature type="domain" description="HTH lysR-type" evidence="6">
    <location>
        <begin position="1"/>
        <end position="58"/>
    </location>
</feature>
<sequence>MDAADLRVFESVTRCGSMNKAALELNTVQSNVTARIKALEDELGFELFERTHRGVTLTAAGKRLLPFASRAARVLEDARRAVADQGSPSGPLVIGSLDTTAALRLSPTLAEFASSNPAVDLTLRTGTTAELVDQVLHHSLEGAYVCGPVNHPDLVAEPFVREELVIMTAPGVADFDAIAAIPDLKIIVLKIGCSYRLHLEALLARRGIVGVRCLEFGTLEAIFSCVSAGLGITLLPRALLGSVWDHKRVGVHSLPNAEKWVDTVFVRHREAYASSALRAFLDSAKPATARNAAAE</sequence>
<dbReference type="PRINTS" id="PR00039">
    <property type="entry name" value="HTHLYSR"/>
</dbReference>
<dbReference type="RefSeq" id="WP_072816892.1">
    <property type="nucleotide sequence ID" value="NZ_LT670849.1"/>
</dbReference>
<dbReference type="Pfam" id="PF03466">
    <property type="entry name" value="LysR_substrate"/>
    <property type="match status" value="1"/>
</dbReference>
<evidence type="ECO:0000313" key="8">
    <source>
        <dbReference type="Proteomes" id="UP000184096"/>
    </source>
</evidence>
<dbReference type="Gene3D" id="3.40.190.290">
    <property type="match status" value="1"/>
</dbReference>
<dbReference type="PANTHER" id="PTHR30126">
    <property type="entry name" value="HTH-TYPE TRANSCRIPTIONAL REGULATOR"/>
    <property type="match status" value="1"/>
</dbReference>
<dbReference type="EMBL" id="LT670849">
    <property type="protein sequence ID" value="SHN66398.1"/>
    <property type="molecule type" value="Genomic_DNA"/>
</dbReference>
<dbReference type="InterPro" id="IPR036388">
    <property type="entry name" value="WH-like_DNA-bd_sf"/>
</dbReference>
<gene>
    <name evidence="7" type="ORF">SAMN05444170_0927</name>
</gene>
<evidence type="ECO:0000313" key="7">
    <source>
        <dbReference type="EMBL" id="SHN66398.1"/>
    </source>
</evidence>
<evidence type="ECO:0000256" key="5">
    <source>
        <dbReference type="ARBA" id="ARBA00023163"/>
    </source>
</evidence>
<protein>
    <submittedName>
        <fullName evidence="7">DNA-binding transcriptional regulator, LysR family</fullName>
    </submittedName>
</protein>
<dbReference type="OrthoDB" id="8479357at2"/>
<dbReference type="Gene3D" id="1.10.10.10">
    <property type="entry name" value="Winged helix-like DNA-binding domain superfamily/Winged helix DNA-binding domain"/>
    <property type="match status" value="1"/>
</dbReference>
<dbReference type="CDD" id="cd08442">
    <property type="entry name" value="PBP2_YofA_SoxR_like"/>
    <property type="match status" value="1"/>
</dbReference>
<evidence type="ECO:0000256" key="4">
    <source>
        <dbReference type="ARBA" id="ARBA00023125"/>
    </source>
</evidence>
<dbReference type="Proteomes" id="UP000184096">
    <property type="component" value="Chromosome I"/>
</dbReference>
<dbReference type="SUPFAM" id="SSF46785">
    <property type="entry name" value="Winged helix' DNA-binding domain"/>
    <property type="match status" value="1"/>
</dbReference>
<evidence type="ECO:0000259" key="6">
    <source>
        <dbReference type="PROSITE" id="PS50931"/>
    </source>
</evidence>
<dbReference type="AlphaFoldDB" id="A0A1M7T6Q3"/>
<evidence type="ECO:0000256" key="1">
    <source>
        <dbReference type="ARBA" id="ARBA00003502"/>
    </source>
</evidence>
<keyword evidence="8" id="KW-1185">Reference proteome</keyword>
<proteinExistence type="inferred from homology"/>
<dbReference type="FunFam" id="1.10.10.10:FF:000001">
    <property type="entry name" value="LysR family transcriptional regulator"/>
    <property type="match status" value="1"/>
</dbReference>
<dbReference type="InterPro" id="IPR000847">
    <property type="entry name" value="LysR_HTH_N"/>
</dbReference>
<dbReference type="SUPFAM" id="SSF53850">
    <property type="entry name" value="Periplasmic binding protein-like II"/>
    <property type="match status" value="1"/>
</dbReference>
<keyword evidence="5" id="KW-0804">Transcription</keyword>
<organism evidence="7 8">
    <name type="scientific">Bradyrhizobium erythrophlei</name>
    <dbReference type="NCBI Taxonomy" id="1437360"/>
    <lineage>
        <taxon>Bacteria</taxon>
        <taxon>Pseudomonadati</taxon>
        <taxon>Pseudomonadota</taxon>
        <taxon>Alphaproteobacteria</taxon>
        <taxon>Hyphomicrobiales</taxon>
        <taxon>Nitrobacteraceae</taxon>
        <taxon>Bradyrhizobium</taxon>
    </lineage>
</organism>
<comment type="similarity">
    <text evidence="2">Belongs to the LysR transcriptional regulatory family.</text>
</comment>
<evidence type="ECO:0000256" key="3">
    <source>
        <dbReference type="ARBA" id="ARBA00023015"/>
    </source>
</evidence>
<dbReference type="GO" id="GO:0000976">
    <property type="term" value="F:transcription cis-regulatory region binding"/>
    <property type="evidence" value="ECO:0007669"/>
    <property type="project" value="TreeGrafter"/>
</dbReference>
<name>A0A1M7T6Q3_9BRAD</name>
<keyword evidence="3" id="KW-0805">Transcription regulation</keyword>
<dbReference type="PROSITE" id="PS50931">
    <property type="entry name" value="HTH_LYSR"/>
    <property type="match status" value="1"/>
</dbReference>
<dbReference type="GO" id="GO:0003700">
    <property type="term" value="F:DNA-binding transcription factor activity"/>
    <property type="evidence" value="ECO:0007669"/>
    <property type="project" value="InterPro"/>
</dbReference>
<dbReference type="InterPro" id="IPR005119">
    <property type="entry name" value="LysR_subst-bd"/>
</dbReference>